<dbReference type="GeneID" id="25561562"/>
<dbReference type="SUPFAM" id="SSF47576">
    <property type="entry name" value="Calponin-homology domain, CH-domain"/>
    <property type="match status" value="1"/>
</dbReference>
<protein>
    <submittedName>
        <fullName evidence="1">Uncharacterized protein</fullName>
    </submittedName>
</protein>
<dbReference type="InterPro" id="IPR036872">
    <property type="entry name" value="CH_dom_sf"/>
</dbReference>
<gene>
    <name evidence="1" type="ORF">AMSG_01835</name>
</gene>
<dbReference type="AlphaFoldDB" id="A0A0L0DU62"/>
<name>A0A0L0DU62_THETB</name>
<proteinExistence type="predicted"/>
<dbReference type="Proteomes" id="UP000054408">
    <property type="component" value="Unassembled WGS sequence"/>
</dbReference>
<keyword evidence="2" id="KW-1185">Reference proteome</keyword>
<evidence type="ECO:0000313" key="2">
    <source>
        <dbReference type="Proteomes" id="UP000054408"/>
    </source>
</evidence>
<sequence>MASSAKVVFDVHRKAMRSREARTLLSNCMAFFNERMRGYHTGAGYTPLRDPVTDFANGIGLWMLLEALEGKPLGVYNEAAVSDRGKMENLYGALAVMAELGIKPVGDGLWDARGLMEENALHAWSVMTALAVHYDCDRDLEAGAFLPIIEKHYTNADDALPYAEKTRRFVLIPEDWSPPALL</sequence>
<reference evidence="1 2" key="1">
    <citation type="submission" date="2010-05" db="EMBL/GenBank/DDBJ databases">
        <title>The Genome Sequence of Thecamonas trahens ATCC 50062.</title>
        <authorList>
            <consortium name="The Broad Institute Genome Sequencing Platform"/>
            <person name="Russ C."/>
            <person name="Cuomo C."/>
            <person name="Shea T."/>
            <person name="Young S.K."/>
            <person name="Zeng Q."/>
            <person name="Koehrsen M."/>
            <person name="Haas B."/>
            <person name="Borodovsky M."/>
            <person name="Guigo R."/>
            <person name="Alvarado L."/>
            <person name="Berlin A."/>
            <person name="Bochicchio J."/>
            <person name="Borenstein D."/>
            <person name="Chapman S."/>
            <person name="Chen Z."/>
            <person name="Freedman E."/>
            <person name="Gellesch M."/>
            <person name="Goldberg J."/>
            <person name="Griggs A."/>
            <person name="Gujja S."/>
            <person name="Heilman E."/>
            <person name="Heiman D."/>
            <person name="Hepburn T."/>
            <person name="Howarth C."/>
            <person name="Jen D."/>
            <person name="Larson L."/>
            <person name="Mehta T."/>
            <person name="Park D."/>
            <person name="Pearson M."/>
            <person name="Roberts A."/>
            <person name="Saif S."/>
            <person name="Shenoy N."/>
            <person name="Sisk P."/>
            <person name="Stolte C."/>
            <person name="Sykes S."/>
            <person name="Thomson T."/>
            <person name="Walk T."/>
            <person name="White J."/>
            <person name="Yandava C."/>
            <person name="Burger G."/>
            <person name="Gray M.W."/>
            <person name="Holland P.W.H."/>
            <person name="King N."/>
            <person name="Lang F.B.F."/>
            <person name="Roger A.J."/>
            <person name="Ruiz-Trillo I."/>
            <person name="Lander E."/>
            <person name="Nusbaum C."/>
        </authorList>
    </citation>
    <scope>NUCLEOTIDE SEQUENCE [LARGE SCALE GENOMIC DNA]</scope>
    <source>
        <strain evidence="1 2">ATCC 50062</strain>
    </source>
</reference>
<evidence type="ECO:0000313" key="1">
    <source>
        <dbReference type="EMBL" id="KNC55571.1"/>
    </source>
</evidence>
<dbReference type="EMBL" id="GL349439">
    <property type="protein sequence ID" value="KNC55571.1"/>
    <property type="molecule type" value="Genomic_DNA"/>
</dbReference>
<organism evidence="1 2">
    <name type="scientific">Thecamonas trahens ATCC 50062</name>
    <dbReference type="NCBI Taxonomy" id="461836"/>
    <lineage>
        <taxon>Eukaryota</taxon>
        <taxon>Apusozoa</taxon>
        <taxon>Apusomonadida</taxon>
        <taxon>Apusomonadidae</taxon>
        <taxon>Thecamonas</taxon>
    </lineage>
</organism>
<dbReference type="RefSeq" id="XP_013761345.1">
    <property type="nucleotide sequence ID" value="XM_013905891.1"/>
</dbReference>
<accession>A0A0L0DU62</accession>